<feature type="compositionally biased region" description="Basic and acidic residues" evidence="1">
    <location>
        <begin position="24"/>
        <end position="43"/>
    </location>
</feature>
<feature type="non-terminal residue" evidence="2">
    <location>
        <position position="1"/>
    </location>
</feature>
<evidence type="ECO:0000313" key="4">
    <source>
        <dbReference type="Proteomes" id="UP000001555"/>
    </source>
</evidence>
<name>B7P3Q4_IXOSC</name>
<accession>B7P3Q4</accession>
<evidence type="ECO:0000256" key="1">
    <source>
        <dbReference type="SAM" id="MobiDB-lite"/>
    </source>
</evidence>
<dbReference type="EnsemblMetazoa" id="ISCW000740-RA">
    <property type="protein sequence ID" value="ISCW000740-PA"/>
    <property type="gene ID" value="ISCW000740"/>
</dbReference>
<dbReference type="HOGENOM" id="CLU_2203531_0_0_1"/>
<dbReference type="EMBL" id="ABJB010201636">
    <property type="status" value="NOT_ANNOTATED_CDS"/>
    <property type="molecule type" value="Genomic_DNA"/>
</dbReference>
<feature type="non-terminal residue" evidence="2">
    <location>
        <position position="108"/>
    </location>
</feature>
<protein>
    <submittedName>
        <fullName evidence="2 3">Uncharacterized protein</fullName>
    </submittedName>
</protein>
<dbReference type="PaxDb" id="6945-B7P3Q4"/>
<organism>
    <name type="scientific">Ixodes scapularis</name>
    <name type="common">Black-legged tick</name>
    <name type="synonym">Deer tick</name>
    <dbReference type="NCBI Taxonomy" id="6945"/>
    <lineage>
        <taxon>Eukaryota</taxon>
        <taxon>Metazoa</taxon>
        <taxon>Ecdysozoa</taxon>
        <taxon>Arthropoda</taxon>
        <taxon>Chelicerata</taxon>
        <taxon>Arachnida</taxon>
        <taxon>Acari</taxon>
        <taxon>Parasitiformes</taxon>
        <taxon>Ixodida</taxon>
        <taxon>Ixodoidea</taxon>
        <taxon>Ixodidae</taxon>
        <taxon>Ixodinae</taxon>
        <taxon>Ixodes</taxon>
    </lineage>
</organism>
<gene>
    <name evidence="2" type="ORF">IscW_ISCW000740</name>
</gene>
<feature type="compositionally biased region" description="Pro residues" evidence="1">
    <location>
        <begin position="1"/>
        <end position="11"/>
    </location>
</feature>
<dbReference type="EMBL" id="DS630345">
    <property type="protein sequence ID" value="EEC01226.1"/>
    <property type="molecule type" value="Genomic_DNA"/>
</dbReference>
<feature type="region of interest" description="Disordered" evidence="1">
    <location>
        <begin position="1"/>
        <end position="80"/>
    </location>
</feature>
<dbReference type="AlphaFoldDB" id="B7P3Q4"/>
<dbReference type="Proteomes" id="UP000001555">
    <property type="component" value="Unassembled WGS sequence"/>
</dbReference>
<dbReference type="VEuPathDB" id="VectorBase:ISCW000740"/>
<feature type="compositionally biased region" description="Low complexity" evidence="1">
    <location>
        <begin position="50"/>
        <end position="60"/>
    </location>
</feature>
<proteinExistence type="predicted"/>
<keyword evidence="4" id="KW-1185">Reference proteome</keyword>
<dbReference type="InParanoid" id="B7P3Q4"/>
<evidence type="ECO:0000313" key="3">
    <source>
        <dbReference type="EnsemblMetazoa" id="ISCW000740-PA"/>
    </source>
</evidence>
<evidence type="ECO:0000313" key="2">
    <source>
        <dbReference type="EMBL" id="EEC01226.1"/>
    </source>
</evidence>
<dbReference type="VEuPathDB" id="VectorBase:ISCI000740"/>
<sequence>KWNAPDGPPIFPCAHLRHIMGRPDSSRKEKEAPLSKSQDEKHPGPQKMPTNRYHTTTTTTKPREDTGRTAVTGPTLPVSPWPRGAALALPSMPVPPPLFVAQVSAQKS</sequence>
<reference evidence="2 4" key="1">
    <citation type="submission" date="2008-03" db="EMBL/GenBank/DDBJ databases">
        <title>Annotation of Ixodes scapularis.</title>
        <authorList>
            <consortium name="Ixodes scapularis Genome Project Consortium"/>
            <person name="Caler E."/>
            <person name="Hannick L.I."/>
            <person name="Bidwell S."/>
            <person name="Joardar V."/>
            <person name="Thiagarajan M."/>
            <person name="Amedeo P."/>
            <person name="Galinsky K.J."/>
            <person name="Schobel S."/>
            <person name="Inman J."/>
            <person name="Hostetler J."/>
            <person name="Miller J."/>
            <person name="Hammond M."/>
            <person name="Megy K."/>
            <person name="Lawson D."/>
            <person name="Kodira C."/>
            <person name="Sutton G."/>
            <person name="Meyer J."/>
            <person name="Hill C.A."/>
            <person name="Birren B."/>
            <person name="Nene V."/>
            <person name="Collins F."/>
            <person name="Alarcon-Chaidez F."/>
            <person name="Wikel S."/>
            <person name="Strausberg R."/>
        </authorList>
    </citation>
    <scope>NUCLEOTIDE SEQUENCE [LARGE SCALE GENOMIC DNA]</scope>
    <source>
        <strain evidence="4">Wikel</strain>
        <strain evidence="2">Wikel colony</strain>
    </source>
</reference>
<reference evidence="3" key="2">
    <citation type="submission" date="2020-05" db="UniProtKB">
        <authorList>
            <consortium name="EnsemblMetazoa"/>
        </authorList>
    </citation>
    <scope>IDENTIFICATION</scope>
    <source>
        <strain evidence="3">wikel</strain>
    </source>
</reference>